<dbReference type="EMBL" id="FOUF01000004">
    <property type="protein sequence ID" value="SFM01563.1"/>
    <property type="molecule type" value="Genomic_DNA"/>
</dbReference>
<keyword evidence="8 14" id="KW-0479">Metal-binding</keyword>
<gene>
    <name evidence="16" type="ORF">SAMN05421880_10445</name>
</gene>
<evidence type="ECO:0000256" key="5">
    <source>
        <dbReference type="ARBA" id="ARBA00022475"/>
    </source>
</evidence>
<comment type="cofactor">
    <cofactor evidence="14">
        <name>heme b</name>
        <dbReference type="ChEBI" id="CHEBI:60344"/>
    </cofactor>
    <text evidence="14">Binds 1 heme b (iron(II)-protoporphyrin IX) group per subunit.</text>
</comment>
<comment type="function">
    <text evidence="14">Catalyzes the oxidation of protoporphyrinogen IX to protoporphyrin IX.</text>
</comment>
<dbReference type="GO" id="GO:0070818">
    <property type="term" value="F:protoporphyrinogen oxidase activity"/>
    <property type="evidence" value="ECO:0007669"/>
    <property type="project" value="UniProtKB-UniRule"/>
</dbReference>
<evidence type="ECO:0000256" key="12">
    <source>
        <dbReference type="ARBA" id="ARBA00023136"/>
    </source>
</evidence>
<name>A0A1I4MES8_9PROT</name>
<comment type="subcellular location">
    <subcellularLocation>
        <location evidence="1">Cell membrane</location>
        <topology evidence="1">Multi-pass membrane protein</topology>
    </subcellularLocation>
</comment>
<dbReference type="GO" id="GO:0005886">
    <property type="term" value="C:plasma membrane"/>
    <property type="evidence" value="ECO:0007669"/>
    <property type="project" value="UniProtKB-SubCell"/>
</dbReference>
<evidence type="ECO:0000256" key="10">
    <source>
        <dbReference type="ARBA" id="ARBA00023002"/>
    </source>
</evidence>
<accession>A0A1I4MES8</accession>
<feature type="transmembrane region" description="Helical" evidence="15">
    <location>
        <begin position="6"/>
        <end position="27"/>
    </location>
</feature>
<comment type="catalytic activity">
    <reaction evidence="13 14">
        <text>protoporphyrinogen IX + 3 A = protoporphyrin IX + 3 AH2</text>
        <dbReference type="Rhea" id="RHEA:62000"/>
        <dbReference type="ChEBI" id="CHEBI:13193"/>
        <dbReference type="ChEBI" id="CHEBI:17499"/>
        <dbReference type="ChEBI" id="CHEBI:57306"/>
        <dbReference type="ChEBI" id="CHEBI:57307"/>
    </reaction>
</comment>
<evidence type="ECO:0000313" key="16">
    <source>
        <dbReference type="EMBL" id="SFM01563.1"/>
    </source>
</evidence>
<dbReference type="PANTHER" id="PTHR40255">
    <property type="entry name" value="UPF0093 MEMBRANE PROTEIN SLR1790"/>
    <property type="match status" value="1"/>
</dbReference>
<evidence type="ECO:0000256" key="9">
    <source>
        <dbReference type="ARBA" id="ARBA00022989"/>
    </source>
</evidence>
<sequence>MLWLLLLHISAVLCWCGTLLYLPALIAGTTSLQSTSEQQRHVSMVLTIYRSILTPAALIAIVSGTTLFVVGEIADAWLILKLTLVATLVLCHALMGWMILLVQESSNRNIAPFCALIGAGTIILVLSIIWVVLTKPF</sequence>
<dbReference type="PANTHER" id="PTHR40255:SF1">
    <property type="entry name" value="PROTOPORPHYRINOGEN IX OXIDASE"/>
    <property type="match status" value="1"/>
</dbReference>
<dbReference type="EC" id="1.3.99.-" evidence="14"/>
<dbReference type="GO" id="GO:0006782">
    <property type="term" value="P:protoporphyrinogen IX biosynthetic process"/>
    <property type="evidence" value="ECO:0007669"/>
    <property type="project" value="UniProtKB-UniRule"/>
</dbReference>
<keyword evidence="17" id="KW-1185">Reference proteome</keyword>
<protein>
    <recommendedName>
        <fullName evidence="4 14">Protoporphyrinogen IX oxidase</fullName>
        <ecNumber evidence="14">1.3.99.-</ecNumber>
    </recommendedName>
</protein>
<evidence type="ECO:0000256" key="8">
    <source>
        <dbReference type="ARBA" id="ARBA00022723"/>
    </source>
</evidence>
<evidence type="ECO:0000256" key="13">
    <source>
        <dbReference type="ARBA" id="ARBA00048390"/>
    </source>
</evidence>
<dbReference type="Proteomes" id="UP000199561">
    <property type="component" value="Unassembled WGS sequence"/>
</dbReference>
<evidence type="ECO:0000256" key="14">
    <source>
        <dbReference type="PIRNR" id="PIRNR004638"/>
    </source>
</evidence>
<keyword evidence="5 14" id="KW-1003">Cell membrane</keyword>
<proteinExistence type="inferred from homology"/>
<evidence type="ECO:0000256" key="11">
    <source>
        <dbReference type="ARBA" id="ARBA00023004"/>
    </source>
</evidence>
<keyword evidence="11 14" id="KW-0408">Iron</keyword>
<comment type="pathway">
    <text evidence="2 14">Porphyrin-containing compound metabolism; protoporphyrin-IX biosynthesis; protoporphyrin-IX from protoporphyrinogen-IX: step 1/1.</text>
</comment>
<dbReference type="InterPro" id="IPR005265">
    <property type="entry name" value="HemJ-like"/>
</dbReference>
<dbReference type="RefSeq" id="WP_090666487.1">
    <property type="nucleotide sequence ID" value="NZ_FOUF01000004.1"/>
</dbReference>
<evidence type="ECO:0000256" key="15">
    <source>
        <dbReference type="SAM" id="Phobius"/>
    </source>
</evidence>
<keyword evidence="10" id="KW-0560">Oxidoreductase</keyword>
<dbReference type="GO" id="GO:0046872">
    <property type="term" value="F:metal ion binding"/>
    <property type="evidence" value="ECO:0007669"/>
    <property type="project" value="UniProtKB-UniRule"/>
</dbReference>
<dbReference type="PIRSF" id="PIRSF004638">
    <property type="entry name" value="UCP004638"/>
    <property type="match status" value="1"/>
</dbReference>
<evidence type="ECO:0000256" key="4">
    <source>
        <dbReference type="ARBA" id="ARBA00017504"/>
    </source>
</evidence>
<comment type="similarity">
    <text evidence="3 14">Belongs to the HemJ family.</text>
</comment>
<evidence type="ECO:0000256" key="7">
    <source>
        <dbReference type="ARBA" id="ARBA00022692"/>
    </source>
</evidence>
<evidence type="ECO:0000256" key="2">
    <source>
        <dbReference type="ARBA" id="ARBA00005073"/>
    </source>
</evidence>
<organism evidence="16 17">
    <name type="scientific">Nitrosomonas nitrosa</name>
    <dbReference type="NCBI Taxonomy" id="52442"/>
    <lineage>
        <taxon>Bacteria</taxon>
        <taxon>Pseudomonadati</taxon>
        <taxon>Pseudomonadota</taxon>
        <taxon>Betaproteobacteria</taxon>
        <taxon>Nitrosomonadales</taxon>
        <taxon>Nitrosomonadaceae</taxon>
        <taxon>Nitrosomonas</taxon>
    </lineage>
</organism>
<evidence type="ECO:0000256" key="1">
    <source>
        <dbReference type="ARBA" id="ARBA00004651"/>
    </source>
</evidence>
<keyword evidence="9 15" id="KW-1133">Transmembrane helix</keyword>
<keyword evidence="6 14" id="KW-0349">Heme</keyword>
<dbReference type="AlphaFoldDB" id="A0A1I4MES8"/>
<evidence type="ECO:0000313" key="17">
    <source>
        <dbReference type="Proteomes" id="UP000199561"/>
    </source>
</evidence>
<feature type="transmembrane region" description="Helical" evidence="15">
    <location>
        <begin position="48"/>
        <end position="70"/>
    </location>
</feature>
<keyword evidence="12 14" id="KW-0472">Membrane</keyword>
<reference evidence="16 17" key="1">
    <citation type="submission" date="2016-10" db="EMBL/GenBank/DDBJ databases">
        <authorList>
            <person name="de Groot N.N."/>
        </authorList>
    </citation>
    <scope>NUCLEOTIDE SEQUENCE [LARGE SCALE GENOMIC DNA]</scope>
    <source>
        <strain evidence="16 17">Nm146</strain>
    </source>
</reference>
<dbReference type="Pfam" id="PF03653">
    <property type="entry name" value="UPF0093"/>
    <property type="match status" value="1"/>
</dbReference>
<dbReference type="UniPathway" id="UPA00251">
    <property type="reaction ID" value="UER00324"/>
</dbReference>
<evidence type="ECO:0000256" key="3">
    <source>
        <dbReference type="ARBA" id="ARBA00006501"/>
    </source>
</evidence>
<evidence type="ECO:0000256" key="6">
    <source>
        <dbReference type="ARBA" id="ARBA00022617"/>
    </source>
</evidence>
<feature type="transmembrane region" description="Helical" evidence="15">
    <location>
        <begin position="76"/>
        <end position="101"/>
    </location>
</feature>
<keyword evidence="7 15" id="KW-0812">Transmembrane</keyword>
<feature type="transmembrane region" description="Helical" evidence="15">
    <location>
        <begin position="113"/>
        <end position="133"/>
    </location>
</feature>
<dbReference type="STRING" id="52442.SAMN05421880_10445"/>